<dbReference type="Proteomes" id="UP000067626">
    <property type="component" value="Chromosome"/>
</dbReference>
<dbReference type="EMBL" id="CP012159">
    <property type="protein sequence ID" value="AKT40524.1"/>
    <property type="molecule type" value="Genomic_DNA"/>
</dbReference>
<evidence type="ECO:0000313" key="2">
    <source>
        <dbReference type="EMBL" id="AKT40524.1"/>
    </source>
</evidence>
<dbReference type="AlphaFoldDB" id="A0A0K1EI39"/>
<dbReference type="KEGG" id="ccro:CMC5_046790"/>
<keyword evidence="1" id="KW-0732">Signal</keyword>
<sequence>MHVTSSIRTVLASSALVLLLGQPACAPENTSTIEVTPLPSGLPDARKGEVLVDAQGALHFASPQAFFDQIDALNAMTAAEMDAWEDGIGFVSERRRFEEVMAEVAAAETEAEADAILSAHQDLIEVIGDEARPRIQAGGYRSVVGPDGVFHVNGVVHKVLPSRVISAEDGRIETIEAALAAPEAAAAGAFAGVNVVSYARGVEDDSSAVALGCTDRREAFASTSDRKVEFTLSTSREYCAGCCGTYYHRVRVDLQLEGYKKNWLGKWVSYDTAYEHQNVAFKLDAPRVTGFNGVSSSFYYDSYSVSIPAGSSNCDAKTWGISMIVGDQVQNASIDEPYFTRVKGQGKSRGTGAGTWANICCGYAEGCGF</sequence>
<proteinExistence type="predicted"/>
<gene>
    <name evidence="2" type="ORF">CMC5_046790</name>
</gene>
<dbReference type="RefSeq" id="WP_050432449.1">
    <property type="nucleotide sequence ID" value="NZ_CP012159.1"/>
</dbReference>
<feature type="chain" id="PRO_5005459482" description="Secreted protein" evidence="1">
    <location>
        <begin position="27"/>
        <end position="369"/>
    </location>
</feature>
<accession>A0A0K1EI39</accession>
<evidence type="ECO:0000313" key="3">
    <source>
        <dbReference type="Proteomes" id="UP000067626"/>
    </source>
</evidence>
<reference evidence="2 3" key="1">
    <citation type="submission" date="2015-07" db="EMBL/GenBank/DDBJ databases">
        <title>Genome analysis of myxobacterium Chondromyces crocatus Cm c5 reveals a high potential for natural compound synthesis and the genetic basis for the loss of fruiting body formation.</title>
        <authorList>
            <person name="Zaburannyi N."/>
            <person name="Bunk B."/>
            <person name="Maier J."/>
            <person name="Overmann J."/>
            <person name="Mueller R."/>
        </authorList>
    </citation>
    <scope>NUCLEOTIDE SEQUENCE [LARGE SCALE GENOMIC DNA]</scope>
    <source>
        <strain evidence="2 3">Cm c5</strain>
    </source>
</reference>
<evidence type="ECO:0008006" key="4">
    <source>
        <dbReference type="Google" id="ProtNLM"/>
    </source>
</evidence>
<name>A0A0K1EI39_CHOCO</name>
<dbReference type="STRING" id="52.CMC5_046790"/>
<keyword evidence="3" id="KW-1185">Reference proteome</keyword>
<feature type="signal peptide" evidence="1">
    <location>
        <begin position="1"/>
        <end position="26"/>
    </location>
</feature>
<organism evidence="2 3">
    <name type="scientific">Chondromyces crocatus</name>
    <dbReference type="NCBI Taxonomy" id="52"/>
    <lineage>
        <taxon>Bacteria</taxon>
        <taxon>Pseudomonadati</taxon>
        <taxon>Myxococcota</taxon>
        <taxon>Polyangia</taxon>
        <taxon>Polyangiales</taxon>
        <taxon>Polyangiaceae</taxon>
        <taxon>Chondromyces</taxon>
    </lineage>
</organism>
<protein>
    <recommendedName>
        <fullName evidence="4">Secreted protein</fullName>
    </recommendedName>
</protein>
<evidence type="ECO:0000256" key="1">
    <source>
        <dbReference type="SAM" id="SignalP"/>
    </source>
</evidence>